<feature type="region of interest" description="Disordered" evidence="1">
    <location>
        <begin position="829"/>
        <end position="852"/>
    </location>
</feature>
<keyword evidence="4" id="KW-1185">Reference proteome</keyword>
<dbReference type="PANTHER" id="PTHR19446">
    <property type="entry name" value="REVERSE TRANSCRIPTASES"/>
    <property type="match status" value="1"/>
</dbReference>
<dbReference type="Pfam" id="PF13966">
    <property type="entry name" value="zf-RVT"/>
    <property type="match status" value="1"/>
</dbReference>
<feature type="non-terminal residue" evidence="3">
    <location>
        <position position="1"/>
    </location>
</feature>
<evidence type="ECO:0000313" key="3">
    <source>
        <dbReference type="EMBL" id="KAL0157396.1"/>
    </source>
</evidence>
<dbReference type="CDD" id="cd01650">
    <property type="entry name" value="RT_nLTR_like"/>
    <property type="match status" value="1"/>
</dbReference>
<feature type="compositionally biased region" description="Basic and acidic residues" evidence="1">
    <location>
        <begin position="829"/>
        <end position="838"/>
    </location>
</feature>
<dbReference type="InterPro" id="IPR000477">
    <property type="entry name" value="RT_dom"/>
</dbReference>
<name>A0ABD0N8V7_CIRMR</name>
<feature type="domain" description="Reverse transcriptase" evidence="2">
    <location>
        <begin position="124"/>
        <end position="403"/>
    </location>
</feature>
<dbReference type="EMBL" id="JAMKFB020000024">
    <property type="protein sequence ID" value="KAL0157396.1"/>
    <property type="molecule type" value="Genomic_DNA"/>
</dbReference>
<accession>A0ABD0N8V7</accession>
<dbReference type="InterPro" id="IPR043502">
    <property type="entry name" value="DNA/RNA_pol_sf"/>
</dbReference>
<sequence length="852" mass="96215">HRRRGKERARKRSAFIGNPFGFTKKLLGQKRRGHLACPVEEIDNHLHATYSDTLRDHDLGLCRGLVAPPEPGIQFDCAEPTLKEVEEAVRVARSSSAPGPSGVPYKVYKQCPQLLRCFWKILKVIWRRGKVAAQWRYAEGVWIPKEEGSCDIKQFCIISLLSVESKIFFKIVSQRLTVFLLNNSYIDTSVQKGGVPGVPGCLEHTEVVTQLIREAKESKGDLATLWLDLANAYGSIPHKLVEIALVRHHVPVKFHDLIMDYYNNFSARVSSGQVTSSWHQLEKGIITGCTISVSLFSLAMNMIVKSAEVECRGPKSKSGTRQPPIRAFMDDLTVMTTSVPGCRWLLQGLERLISWARMSFKPAKSRSLVLKKGKVSDRIRFALGETTIPSVTENPVKSLGKIFDSSLKDSTAIKQTKRDLTIWLTAIDKSGLPGKFKAWIYQHGVLPRLLWPLSVYEVPTSTVEALEKPISQFLRRWLGLPRSLSSIALYGHSTKLHLPLSGLSEEFKVTRSREVMMYRDSRDIKVTAAGILVKTGRKWQAQETVTKAEVRLRHKTLVGSVATARAGFGCFPRPRYDLAHGKERRRLIQYEIRAEVEEERYTKMAGMSKQGAWTRWEQVDSRRITWAELWKAEPFRIKFLVQSVYDVLPSPANLHMWGLADTSECKLCQKRGTLEHILSNCSKALGEGRYRWRHDRVLKVLADSICTAIQHSKTQVAPKQTITFIRAGQKEQHQWPRPTGGLLSTARDWQLQVDLGRQLKFPGNITATSLRPDMVLTSDPLGRPAKYAELPLLPEQRVESPVPRLRRPLTAANPQTPWSERTAIEKDHQKHLGGRREGLAVAVDPQGGSVER</sequence>
<dbReference type="PROSITE" id="PS50878">
    <property type="entry name" value="RT_POL"/>
    <property type="match status" value="1"/>
</dbReference>
<proteinExistence type="predicted"/>
<dbReference type="AlphaFoldDB" id="A0ABD0N8V7"/>
<dbReference type="Pfam" id="PF00078">
    <property type="entry name" value="RVT_1"/>
    <property type="match status" value="1"/>
</dbReference>
<reference evidence="3 4" key="1">
    <citation type="submission" date="2024-05" db="EMBL/GenBank/DDBJ databases">
        <title>Genome sequencing and assembly of Indian major carp, Cirrhinus mrigala (Hamilton, 1822).</title>
        <authorList>
            <person name="Mohindra V."/>
            <person name="Chowdhury L.M."/>
            <person name="Lal K."/>
            <person name="Jena J.K."/>
        </authorList>
    </citation>
    <scope>NUCLEOTIDE SEQUENCE [LARGE SCALE GENOMIC DNA]</scope>
    <source>
        <strain evidence="3">CM1030</strain>
        <tissue evidence="3">Blood</tissue>
    </source>
</reference>
<dbReference type="Proteomes" id="UP001529510">
    <property type="component" value="Unassembled WGS sequence"/>
</dbReference>
<protein>
    <recommendedName>
        <fullName evidence="2">Reverse transcriptase domain-containing protein</fullName>
    </recommendedName>
</protein>
<gene>
    <name evidence="3" type="ORF">M9458_048642</name>
</gene>
<evidence type="ECO:0000259" key="2">
    <source>
        <dbReference type="PROSITE" id="PS50878"/>
    </source>
</evidence>
<dbReference type="SUPFAM" id="SSF56672">
    <property type="entry name" value="DNA/RNA polymerases"/>
    <property type="match status" value="1"/>
</dbReference>
<organism evidence="3 4">
    <name type="scientific">Cirrhinus mrigala</name>
    <name type="common">Mrigala</name>
    <dbReference type="NCBI Taxonomy" id="683832"/>
    <lineage>
        <taxon>Eukaryota</taxon>
        <taxon>Metazoa</taxon>
        <taxon>Chordata</taxon>
        <taxon>Craniata</taxon>
        <taxon>Vertebrata</taxon>
        <taxon>Euteleostomi</taxon>
        <taxon>Actinopterygii</taxon>
        <taxon>Neopterygii</taxon>
        <taxon>Teleostei</taxon>
        <taxon>Ostariophysi</taxon>
        <taxon>Cypriniformes</taxon>
        <taxon>Cyprinidae</taxon>
        <taxon>Labeoninae</taxon>
        <taxon>Labeonini</taxon>
        <taxon>Cirrhinus</taxon>
    </lineage>
</organism>
<evidence type="ECO:0000313" key="4">
    <source>
        <dbReference type="Proteomes" id="UP001529510"/>
    </source>
</evidence>
<dbReference type="InterPro" id="IPR026960">
    <property type="entry name" value="RVT-Znf"/>
</dbReference>
<comment type="caution">
    <text evidence="3">The sequence shown here is derived from an EMBL/GenBank/DDBJ whole genome shotgun (WGS) entry which is preliminary data.</text>
</comment>
<evidence type="ECO:0000256" key="1">
    <source>
        <dbReference type="SAM" id="MobiDB-lite"/>
    </source>
</evidence>